<dbReference type="SUPFAM" id="SSF81383">
    <property type="entry name" value="F-box domain"/>
    <property type="match status" value="1"/>
</dbReference>
<feature type="region of interest" description="Disordered" evidence="1">
    <location>
        <begin position="371"/>
        <end position="393"/>
    </location>
</feature>
<dbReference type="InterPro" id="IPR036047">
    <property type="entry name" value="F-box-like_dom_sf"/>
</dbReference>
<dbReference type="Proteomes" id="UP000663827">
    <property type="component" value="Unassembled WGS sequence"/>
</dbReference>
<feature type="compositionally biased region" description="Polar residues" evidence="1">
    <location>
        <begin position="538"/>
        <end position="571"/>
    </location>
</feature>
<feature type="region of interest" description="Disordered" evidence="1">
    <location>
        <begin position="528"/>
        <end position="600"/>
    </location>
</feature>
<gene>
    <name evidence="3" type="ORF">RDB_LOCUS141885</name>
</gene>
<evidence type="ECO:0000313" key="4">
    <source>
        <dbReference type="Proteomes" id="UP000663827"/>
    </source>
</evidence>
<comment type="caution">
    <text evidence="3">The sequence shown here is derived from an EMBL/GenBank/DDBJ whole genome shotgun (WGS) entry which is preliminary data.</text>
</comment>
<dbReference type="Pfam" id="PF00646">
    <property type="entry name" value="F-box"/>
    <property type="match status" value="1"/>
</dbReference>
<feature type="compositionally biased region" description="Acidic residues" evidence="1">
    <location>
        <begin position="585"/>
        <end position="598"/>
    </location>
</feature>
<feature type="compositionally biased region" description="Low complexity" evidence="1">
    <location>
        <begin position="223"/>
        <end position="235"/>
    </location>
</feature>
<feature type="domain" description="F-box" evidence="2">
    <location>
        <begin position="4"/>
        <end position="53"/>
    </location>
</feature>
<dbReference type="EMBL" id="CAJNJQ010003766">
    <property type="protein sequence ID" value="CAE7204374.1"/>
    <property type="molecule type" value="Genomic_DNA"/>
</dbReference>
<feature type="region of interest" description="Disordered" evidence="1">
    <location>
        <begin position="200"/>
        <end position="266"/>
    </location>
</feature>
<feature type="region of interest" description="Disordered" evidence="1">
    <location>
        <begin position="132"/>
        <end position="188"/>
    </location>
</feature>
<evidence type="ECO:0000313" key="3">
    <source>
        <dbReference type="EMBL" id="CAE7204374.1"/>
    </source>
</evidence>
<proteinExistence type="predicted"/>
<organism evidence="3 4">
    <name type="scientific">Rhizoctonia solani</name>
    <dbReference type="NCBI Taxonomy" id="456999"/>
    <lineage>
        <taxon>Eukaryota</taxon>
        <taxon>Fungi</taxon>
        <taxon>Dikarya</taxon>
        <taxon>Basidiomycota</taxon>
        <taxon>Agaricomycotina</taxon>
        <taxon>Agaricomycetes</taxon>
        <taxon>Cantharellales</taxon>
        <taxon>Ceratobasidiaceae</taxon>
        <taxon>Rhizoctonia</taxon>
    </lineage>
</organism>
<dbReference type="AlphaFoldDB" id="A0A8H3I1Q5"/>
<name>A0A8H3I1Q5_9AGAM</name>
<dbReference type="PROSITE" id="PS50181">
    <property type="entry name" value="FBOX"/>
    <property type="match status" value="1"/>
</dbReference>
<accession>A0A8H3I1Q5</accession>
<feature type="compositionally biased region" description="Pro residues" evidence="1">
    <location>
        <begin position="213"/>
        <end position="222"/>
    </location>
</feature>
<reference evidence="3" key="1">
    <citation type="submission" date="2021-01" db="EMBL/GenBank/DDBJ databases">
        <authorList>
            <person name="Kaushik A."/>
        </authorList>
    </citation>
    <scope>NUCLEOTIDE SEQUENCE</scope>
    <source>
        <strain evidence="3">AG5</strain>
    </source>
</reference>
<evidence type="ECO:0000256" key="1">
    <source>
        <dbReference type="SAM" id="MobiDB-lite"/>
    </source>
</evidence>
<sequence length="682" mass="73941">MIRAPLIKRLPNELLVRTLHYCNYKVVIRFSMTCKRFYEMVRQSISLQLHIELEVGGLEILGASSASYASMLAELRGYWDASIIIIPSEPEDWDKKISSKVEVTKTRLELKEPELVSGSAAPPIVDIEPERPVQESPHVPTFAPNTEPVPVIPSKRRLRSGATRTTRPIKRRHLVSPEDQDAPQPDQVGTDALTVADISPNYSHPKLANSAPSPSPTPPPVSPSLTASATSTSGPFIAPTEPDLWQEKKQFEVDSSDVPSEEPRDVTVSCQSISGDIHPKSDLESHFFAAATTTLNTVPVEPTALSPPRCLVPAKRCAPAKFQPNLFQTKRRRITPTEIREFHTSLPTSAVADLPPLSLSQTEPKTTQLFTVPTIDDPSPPSEPSFRPSTSQNPVIQAPSLITRLVELTRDEAKSARTLIYTSDKSNSRLTSALGSIIDTRMSSSGKPGAPSCVHLRAPIMPREIVEEKSNDVDMVALDAMATPDVTISASTPDTSLSSIGSAPTSPVAFAVEAETMLKVPKDRSLVDEEDVEMDPNSLMSDSTRSGYTQRQHRMSTTSGRPASTQVTSNSEDTEPMEQTGVEVTPEETMEDTTDTVEQEGVPELVTEEPANALARPAEAPQQLTNLAQNFAGMQVQAAAVTYPGEHAAAPQELEPEPVAELAQVLGAMQMSAQGEADAHTE</sequence>
<dbReference type="InterPro" id="IPR001810">
    <property type="entry name" value="F-box_dom"/>
</dbReference>
<evidence type="ECO:0000259" key="2">
    <source>
        <dbReference type="PROSITE" id="PS50181"/>
    </source>
</evidence>
<feature type="non-terminal residue" evidence="3">
    <location>
        <position position="1"/>
    </location>
</feature>
<dbReference type="CDD" id="cd09917">
    <property type="entry name" value="F-box_SF"/>
    <property type="match status" value="1"/>
</dbReference>
<protein>
    <recommendedName>
        <fullName evidence="2">F-box domain-containing protein</fullName>
    </recommendedName>
</protein>